<comment type="similarity">
    <text evidence="9">Belongs to the MntA antitoxin family.</text>
</comment>
<dbReference type="InterPro" id="IPR043519">
    <property type="entry name" value="NT_sf"/>
</dbReference>
<dbReference type="PANTHER" id="PTHR33571">
    <property type="entry name" value="SSL8005 PROTEIN"/>
    <property type="match status" value="1"/>
</dbReference>
<proteinExistence type="inferred from homology"/>
<evidence type="ECO:0000256" key="3">
    <source>
        <dbReference type="ARBA" id="ARBA00022679"/>
    </source>
</evidence>
<keyword evidence="7" id="KW-0067">ATP-binding</keyword>
<dbReference type="EMBL" id="CP113797">
    <property type="protein sequence ID" value="WAL60291.1"/>
    <property type="molecule type" value="Genomic_DNA"/>
</dbReference>
<keyword evidence="4" id="KW-0548">Nucleotidyltransferase</keyword>
<dbReference type="CDD" id="cd05403">
    <property type="entry name" value="NT_KNTase_like"/>
    <property type="match status" value="1"/>
</dbReference>
<evidence type="ECO:0000256" key="6">
    <source>
        <dbReference type="ARBA" id="ARBA00022741"/>
    </source>
</evidence>
<keyword evidence="12" id="KW-1185">Reference proteome</keyword>
<feature type="domain" description="Polymerase nucleotidyl transferase" evidence="10">
    <location>
        <begin position="23"/>
        <end position="92"/>
    </location>
</feature>
<dbReference type="RefSeq" id="WP_268610168.1">
    <property type="nucleotide sequence ID" value="NZ_CP113797.1"/>
</dbReference>
<reference evidence="11" key="1">
    <citation type="submission" date="2022-12" db="EMBL/GenBank/DDBJ databases">
        <title>Polyphasic identification of a Novel Hot-Spring Cyanobacterium Ocullathermofonsia sinensis gen nov. sp. nov. and Genomic Insights on its Adaptations to the Thermal Habitat.</title>
        <authorList>
            <person name="Daroch M."/>
            <person name="Tang J."/>
            <person name="Jiang Y."/>
        </authorList>
    </citation>
    <scope>NUCLEOTIDE SEQUENCE</scope>
    <source>
        <strain evidence="11">PKUAC-SCTA174</strain>
    </source>
</reference>
<evidence type="ECO:0000256" key="9">
    <source>
        <dbReference type="ARBA" id="ARBA00038276"/>
    </source>
</evidence>
<dbReference type="GO" id="GO:0016779">
    <property type="term" value="F:nucleotidyltransferase activity"/>
    <property type="evidence" value="ECO:0007669"/>
    <property type="project" value="UniProtKB-KW"/>
</dbReference>
<dbReference type="InterPro" id="IPR002934">
    <property type="entry name" value="Polymerase_NTP_transf_dom"/>
</dbReference>
<name>A0A9E8ZCF0_9CYAN</name>
<gene>
    <name evidence="11" type="ORF">OXH18_24525</name>
</gene>
<evidence type="ECO:0000256" key="7">
    <source>
        <dbReference type="ARBA" id="ARBA00022840"/>
    </source>
</evidence>
<evidence type="ECO:0000256" key="4">
    <source>
        <dbReference type="ARBA" id="ARBA00022695"/>
    </source>
</evidence>
<dbReference type="SUPFAM" id="SSF81301">
    <property type="entry name" value="Nucleotidyltransferase"/>
    <property type="match status" value="1"/>
</dbReference>
<dbReference type="AlphaFoldDB" id="A0A9E8ZCF0"/>
<evidence type="ECO:0000256" key="5">
    <source>
        <dbReference type="ARBA" id="ARBA00022723"/>
    </source>
</evidence>
<evidence type="ECO:0000313" key="12">
    <source>
        <dbReference type="Proteomes" id="UP001163152"/>
    </source>
</evidence>
<sequence length="100" mass="11225">MSTGVDQNEVVNRIRAHRMTLEAMGVKSLGVFGSVARNEANADSDVDILVEFSKPVGFFQVFDIQYFLEDVLQRSIDLGTVDALKEHLRTPVLEDMIRVI</sequence>
<dbReference type="KEGG" id="tsin:OXH18_24525"/>
<evidence type="ECO:0000259" key="10">
    <source>
        <dbReference type="Pfam" id="PF01909"/>
    </source>
</evidence>
<keyword evidence="2" id="KW-1277">Toxin-antitoxin system</keyword>
<evidence type="ECO:0000256" key="8">
    <source>
        <dbReference type="ARBA" id="ARBA00022842"/>
    </source>
</evidence>
<keyword evidence="6" id="KW-0547">Nucleotide-binding</keyword>
<dbReference type="Pfam" id="PF01909">
    <property type="entry name" value="NTP_transf_2"/>
    <property type="match status" value="1"/>
</dbReference>
<dbReference type="InterPro" id="IPR052038">
    <property type="entry name" value="Type-VII_TA_antitoxin"/>
</dbReference>
<dbReference type="GO" id="GO:0046872">
    <property type="term" value="F:metal ion binding"/>
    <property type="evidence" value="ECO:0007669"/>
    <property type="project" value="UniProtKB-KW"/>
</dbReference>
<keyword evidence="5" id="KW-0479">Metal-binding</keyword>
<accession>A0A9E8ZCF0</accession>
<keyword evidence="3" id="KW-0808">Transferase</keyword>
<keyword evidence="8" id="KW-0460">Magnesium</keyword>
<organism evidence="11 12">
    <name type="scientific">Thermocoleostomius sinensis A174</name>
    <dbReference type="NCBI Taxonomy" id="2016057"/>
    <lineage>
        <taxon>Bacteria</taxon>
        <taxon>Bacillati</taxon>
        <taxon>Cyanobacteriota</taxon>
        <taxon>Cyanophyceae</taxon>
        <taxon>Oculatellales</taxon>
        <taxon>Oculatellaceae</taxon>
        <taxon>Thermocoleostomius</taxon>
    </lineage>
</organism>
<dbReference type="Proteomes" id="UP001163152">
    <property type="component" value="Chromosome"/>
</dbReference>
<comment type="cofactor">
    <cofactor evidence="1">
        <name>Mg(2+)</name>
        <dbReference type="ChEBI" id="CHEBI:18420"/>
    </cofactor>
</comment>
<dbReference type="GO" id="GO:0005524">
    <property type="term" value="F:ATP binding"/>
    <property type="evidence" value="ECO:0007669"/>
    <property type="project" value="UniProtKB-KW"/>
</dbReference>
<evidence type="ECO:0000256" key="2">
    <source>
        <dbReference type="ARBA" id="ARBA00022649"/>
    </source>
</evidence>
<dbReference type="PANTHER" id="PTHR33571:SF12">
    <property type="entry name" value="BSL3053 PROTEIN"/>
    <property type="match status" value="1"/>
</dbReference>
<dbReference type="Gene3D" id="3.30.460.10">
    <property type="entry name" value="Beta Polymerase, domain 2"/>
    <property type="match status" value="1"/>
</dbReference>
<evidence type="ECO:0000256" key="1">
    <source>
        <dbReference type="ARBA" id="ARBA00001946"/>
    </source>
</evidence>
<protein>
    <submittedName>
        <fullName evidence="11">Nucleotidyltransferase family protein</fullName>
    </submittedName>
</protein>
<evidence type="ECO:0000313" key="11">
    <source>
        <dbReference type="EMBL" id="WAL60291.1"/>
    </source>
</evidence>